<dbReference type="EMBL" id="CAJPWZ010003105">
    <property type="protein sequence ID" value="CAG2252122.1"/>
    <property type="molecule type" value="Genomic_DNA"/>
</dbReference>
<organism evidence="5 6">
    <name type="scientific">Mytilus edulis</name>
    <name type="common">Blue mussel</name>
    <dbReference type="NCBI Taxonomy" id="6550"/>
    <lineage>
        <taxon>Eukaryota</taxon>
        <taxon>Metazoa</taxon>
        <taxon>Spiralia</taxon>
        <taxon>Lophotrochozoa</taxon>
        <taxon>Mollusca</taxon>
        <taxon>Bivalvia</taxon>
        <taxon>Autobranchia</taxon>
        <taxon>Pteriomorphia</taxon>
        <taxon>Mytilida</taxon>
        <taxon>Mytiloidea</taxon>
        <taxon>Mytilidae</taxon>
        <taxon>Mytilinae</taxon>
        <taxon>Mytilus</taxon>
    </lineage>
</organism>
<keyword evidence="6" id="KW-1185">Reference proteome</keyword>
<sequence length="1620" mass="186437">MVFRYCVIFVQNKKTNFLEPQPPQSDVATMHRYETVLKSNDAFKKHVSWFSSSSDSKLPDIALYEYQGTYTINSNNKVRTHPNIIRQVQTEFTDKKPKEIFLQLNQDNSMTAPHDTKQIKNAKYRQKKTNKSSSSNNIADEILEVLSMLNDHPFVQQVIHKKGQVPSILCYTEQQMTDFKMFLARSDGAVGVDRTFNLGNFFVTALVYKHHRVIKKDTKDHPIFIGPMLLHKDASYKTYFSFFSHLASEFKINSLELRIPEELVFGSDDEKAMTNAIRDAFPSATRLLCTKHLKDNLKHYLQNKIGVEVKERNHIMDSIFGKDGVVNANNTIEFEDKSTDFKDQIEQYPKLTKYFTENLKPRIKTFVNEPRRKNKDKSEKLWTNNNAESINHVFKVAIKWKPQSTPELIKKLYDCVLVQFVHLRGCLHDHGDYALIFSETHYKISDQIWRCKTEQDKKRLNNKNYLVLKEYVESIECNPESSDESGNSVHEDEDEAPDFPEDFGDMVMVDEIGSDEDDTIAQEKTDSTVKEQNDSPITVPNDSAIKPPTDSPIKAPTDSPIKAPTDSPIKTPTEGSIKAPTDSPIKPPADHQMKAPTEVLVKAPTDLPMKAPTETSIKAPTEVQIKDPTDEAPIKDPTDQEVVRIKKESNESLEKSSEDQGVDTIKKEPQDHANIIKSGSSEKSGSGQQNQKPQDHANIIKSGTSEKSGSGQQSQKDHGKSPTIKTVSSLKMPRKRGKRIRPGQRQRREAAKAAEAATNSKPQTKENKSTLVDTSKKADPKFGSFKKKRFQESSAGRRARRLRQAARAVAAAANRPNFSSGFPSMQQNFAHRPFGPNDPFQMNPRDMMMGPMNPDNNTQNRGVFREGFDFGQRQNDFGYEPYNARFENTEMRREHPNFYHDEEELMRRRRDVMFNEERERMRGGFDEQEDFMRRPFDIDEVERRQMMREHANFSMGRPNDMHHRHMEVMDQGPNFEPDHRDFYMGPSAEKGNRQGFGVGPVLMEDNEVIPSRALANFRNDPNDFRKDFSSMEDDRLFNAFGFDRHDRSFGQERRRMTNEDDFERDKFVKDTFRGRNMMEDFPSREFDRMDEEKRNKFVKDTLRGRNVTEDHPSREFDLRDDSKRDRFVKDTLRGKNVMEDFPSREFNWRDEEERNRRIDYPEREEFDVGKGRPFQRKLEKCPIPGCFIECNDLYYHASQKHIPGIFKTVEDSDKISQANVTPTRVAALRALKMAILGPQSSFNALMDLVNGIGIDVSKNEELSSCHWAMVEICQDQDWKVPDRFSLNPINSPGGLIHWRPILILISLLDEKRRTSILSAFPPAGKSSMDRPSSDLFKNSSNKPKELLQSEMFSKNSSQSQSKNSNRHLRNLQARRTNLSENSKNSQDTLQNTNNQRLNPSDTNFKRKRNRVRNRNRQRSGKFYQPSSNVNNSSHDDGADSFGSYSQGNLDTNYQMGLRDSETMSINSIPQARERKIRSLFDSEVQYSRSGNTSQNRNFEITNNIGPDHTSMSQNFNQIRYQRGTFNEDFQTENIRRQQGLGFTENISVGSMGVSSMSSLTRQMDRSFEGSLGHNTGNAGFNSLDGMTWGQGLDYHDQFQGNIPNQQMWSGNGNSRQFPGY</sequence>
<feature type="compositionally biased region" description="Basic and acidic residues" evidence="4">
    <location>
        <begin position="624"/>
        <end position="671"/>
    </location>
</feature>
<evidence type="ECO:0000256" key="3">
    <source>
        <dbReference type="ARBA" id="ARBA00023172"/>
    </source>
</evidence>
<evidence type="ECO:0000256" key="1">
    <source>
        <dbReference type="ARBA" id="ARBA00022578"/>
    </source>
</evidence>
<dbReference type="OrthoDB" id="6123545at2759"/>
<evidence type="ECO:0000313" key="5">
    <source>
        <dbReference type="EMBL" id="CAG2252122.1"/>
    </source>
</evidence>
<feature type="compositionally biased region" description="Basic residues" evidence="4">
    <location>
        <begin position="120"/>
        <end position="130"/>
    </location>
</feature>
<dbReference type="GO" id="GO:0006313">
    <property type="term" value="P:DNA transposition"/>
    <property type="evidence" value="ECO:0007669"/>
    <property type="project" value="InterPro"/>
</dbReference>
<evidence type="ECO:0000256" key="2">
    <source>
        <dbReference type="ARBA" id="ARBA00023125"/>
    </source>
</evidence>
<feature type="compositionally biased region" description="Basic and acidic residues" evidence="4">
    <location>
        <begin position="763"/>
        <end position="780"/>
    </location>
</feature>
<keyword evidence="2" id="KW-0238">DNA-binding</keyword>
<feature type="compositionally biased region" description="Basic and acidic residues" evidence="4">
    <location>
        <begin position="522"/>
        <end position="533"/>
    </location>
</feature>
<proteinExistence type="predicted"/>
<feature type="compositionally biased region" description="Acidic residues" evidence="4">
    <location>
        <begin position="491"/>
        <end position="503"/>
    </location>
</feature>
<reference evidence="5" key="1">
    <citation type="submission" date="2021-03" db="EMBL/GenBank/DDBJ databases">
        <authorList>
            <person name="Bekaert M."/>
        </authorList>
    </citation>
    <scope>NUCLEOTIDE SEQUENCE</scope>
</reference>
<feature type="region of interest" description="Disordered" evidence="4">
    <location>
        <begin position="111"/>
        <end position="133"/>
    </location>
</feature>
<evidence type="ECO:0000256" key="4">
    <source>
        <dbReference type="SAM" id="MobiDB-lite"/>
    </source>
</evidence>
<name>A0A8S3V3H8_MYTED</name>
<feature type="compositionally biased region" description="Polar residues" evidence="4">
    <location>
        <begin position="1376"/>
        <end position="1402"/>
    </location>
</feature>
<evidence type="ECO:0008006" key="7">
    <source>
        <dbReference type="Google" id="ProtNLM"/>
    </source>
</evidence>
<evidence type="ECO:0000313" key="6">
    <source>
        <dbReference type="Proteomes" id="UP000683360"/>
    </source>
</evidence>
<feature type="compositionally biased region" description="Basic residues" evidence="4">
    <location>
        <begin position="1405"/>
        <end position="1419"/>
    </location>
</feature>
<feature type="compositionally biased region" description="Basic residues" evidence="4">
    <location>
        <begin position="732"/>
        <end position="745"/>
    </location>
</feature>
<feature type="compositionally biased region" description="Low complexity" evidence="4">
    <location>
        <begin position="677"/>
        <end position="692"/>
    </location>
</feature>
<dbReference type="Pfam" id="PF00872">
    <property type="entry name" value="Transposase_mut"/>
    <property type="match status" value="1"/>
</dbReference>
<gene>
    <name evidence="5" type="ORF">MEDL_63695</name>
</gene>
<dbReference type="InterPro" id="IPR001207">
    <property type="entry name" value="Transposase_mutator"/>
</dbReference>
<comment type="caution">
    <text evidence="5">The sequence shown here is derived from an EMBL/GenBank/DDBJ whole genome shotgun (WGS) entry which is preliminary data.</text>
</comment>
<dbReference type="Proteomes" id="UP000683360">
    <property type="component" value="Unassembled WGS sequence"/>
</dbReference>
<protein>
    <recommendedName>
        <fullName evidence="7">MULE transposase domain-containing protein</fullName>
    </recommendedName>
</protein>
<feature type="region of interest" description="Disordered" evidence="4">
    <location>
        <begin position="1319"/>
        <end position="1340"/>
    </location>
</feature>
<feature type="compositionally biased region" description="Low complexity" evidence="4">
    <location>
        <begin position="701"/>
        <end position="714"/>
    </location>
</feature>
<dbReference type="GO" id="GO:0004803">
    <property type="term" value="F:transposase activity"/>
    <property type="evidence" value="ECO:0007669"/>
    <property type="project" value="InterPro"/>
</dbReference>
<feature type="region of interest" description="Disordered" evidence="4">
    <location>
        <begin position="522"/>
        <end position="782"/>
    </location>
</feature>
<dbReference type="GO" id="GO:0003677">
    <property type="term" value="F:DNA binding"/>
    <property type="evidence" value="ECO:0007669"/>
    <property type="project" value="UniProtKB-KW"/>
</dbReference>
<keyword evidence="3" id="KW-0233">DNA recombination</keyword>
<feature type="region of interest" description="Disordered" evidence="4">
    <location>
        <begin position="477"/>
        <end position="503"/>
    </location>
</feature>
<feature type="region of interest" description="Disordered" evidence="4">
    <location>
        <begin position="1376"/>
        <end position="1447"/>
    </location>
</feature>
<keyword evidence="1" id="KW-0815">Transposition</keyword>
<accession>A0A8S3V3H8</accession>